<dbReference type="PANTHER" id="PTHR22847">
    <property type="entry name" value="WD40 REPEAT PROTEIN"/>
    <property type="match status" value="1"/>
</dbReference>
<dbReference type="Proteomes" id="UP000030108">
    <property type="component" value="Unassembled WGS sequence"/>
</dbReference>
<name>X8JE74_9AGAM</name>
<comment type="caution">
    <text evidence="4">The sequence shown here is derived from an EMBL/GenBank/DDBJ whole genome shotgun (WGS) entry which is preliminary data.</text>
</comment>
<dbReference type="GO" id="GO:0005634">
    <property type="term" value="C:nucleus"/>
    <property type="evidence" value="ECO:0007669"/>
    <property type="project" value="TreeGrafter"/>
</dbReference>
<feature type="repeat" description="WD" evidence="3">
    <location>
        <begin position="4"/>
        <end position="45"/>
    </location>
</feature>
<dbReference type="InterPro" id="IPR015943">
    <property type="entry name" value="WD40/YVTN_repeat-like_dom_sf"/>
</dbReference>
<organism evidence="4 5">
    <name type="scientific">Rhizoctonia solani AG-3 Rhs1AP</name>
    <dbReference type="NCBI Taxonomy" id="1086054"/>
    <lineage>
        <taxon>Eukaryota</taxon>
        <taxon>Fungi</taxon>
        <taxon>Dikarya</taxon>
        <taxon>Basidiomycota</taxon>
        <taxon>Agaricomycotina</taxon>
        <taxon>Agaricomycetes</taxon>
        <taxon>Cantharellales</taxon>
        <taxon>Ceratobasidiaceae</taxon>
        <taxon>Rhizoctonia</taxon>
    </lineage>
</organism>
<dbReference type="PROSITE" id="PS00678">
    <property type="entry name" value="WD_REPEATS_1"/>
    <property type="match status" value="4"/>
</dbReference>
<dbReference type="SUPFAM" id="SSF50978">
    <property type="entry name" value="WD40 repeat-like"/>
    <property type="match status" value="1"/>
</dbReference>
<feature type="non-terminal residue" evidence="4">
    <location>
        <position position="233"/>
    </location>
</feature>
<keyword evidence="1 3" id="KW-0853">WD repeat</keyword>
<dbReference type="Gene3D" id="2.130.10.10">
    <property type="entry name" value="YVTN repeat-like/Quinoprotein amine dehydrogenase"/>
    <property type="match status" value="2"/>
</dbReference>
<dbReference type="InterPro" id="IPR036322">
    <property type="entry name" value="WD40_repeat_dom_sf"/>
</dbReference>
<dbReference type="EMBL" id="JATN01000318">
    <property type="protein sequence ID" value="EUC61979.1"/>
    <property type="molecule type" value="Genomic_DNA"/>
</dbReference>
<dbReference type="Pfam" id="PF00400">
    <property type="entry name" value="WD40"/>
    <property type="match status" value="4"/>
</dbReference>
<dbReference type="PROSITE" id="PS50294">
    <property type="entry name" value="WD_REPEATS_REGION"/>
    <property type="match status" value="4"/>
</dbReference>
<evidence type="ECO:0000256" key="2">
    <source>
        <dbReference type="ARBA" id="ARBA00022737"/>
    </source>
</evidence>
<protein>
    <submittedName>
        <fullName evidence="4">WD40-repeat protein (Notchless protein), related protein</fullName>
    </submittedName>
</protein>
<proteinExistence type="predicted"/>
<dbReference type="SMART" id="SM00320">
    <property type="entry name" value="WD40"/>
    <property type="match status" value="5"/>
</dbReference>
<accession>X8JE74</accession>
<gene>
    <name evidence="4" type="ORF">RSOL_411500</name>
</gene>
<dbReference type="InterPro" id="IPR019775">
    <property type="entry name" value="WD40_repeat_CS"/>
</dbReference>
<feature type="repeat" description="WD" evidence="3">
    <location>
        <begin position="47"/>
        <end position="88"/>
    </location>
</feature>
<dbReference type="CDD" id="cd00200">
    <property type="entry name" value="WD40"/>
    <property type="match status" value="1"/>
</dbReference>
<dbReference type="AlphaFoldDB" id="X8JE74"/>
<feature type="repeat" description="WD" evidence="3">
    <location>
        <begin position="138"/>
        <end position="179"/>
    </location>
</feature>
<dbReference type="OrthoDB" id="6262491at2759"/>
<dbReference type="GO" id="GO:1990234">
    <property type="term" value="C:transferase complex"/>
    <property type="evidence" value="ECO:0007669"/>
    <property type="project" value="UniProtKB-ARBA"/>
</dbReference>
<dbReference type="PRINTS" id="PR00320">
    <property type="entry name" value="GPROTEINBRPT"/>
</dbReference>
<evidence type="ECO:0000256" key="3">
    <source>
        <dbReference type="PROSITE-ProRule" id="PRU00221"/>
    </source>
</evidence>
<dbReference type="InterPro" id="IPR001680">
    <property type="entry name" value="WD40_rpt"/>
</dbReference>
<dbReference type="InterPro" id="IPR020472">
    <property type="entry name" value="WD40_PAC1"/>
</dbReference>
<feature type="repeat" description="WD" evidence="3">
    <location>
        <begin position="181"/>
        <end position="222"/>
    </location>
</feature>
<evidence type="ECO:0000313" key="5">
    <source>
        <dbReference type="Proteomes" id="UP000030108"/>
    </source>
</evidence>
<dbReference type="PROSITE" id="PS50082">
    <property type="entry name" value="WD_REPEATS_2"/>
    <property type="match status" value="4"/>
</dbReference>
<keyword evidence="2" id="KW-0677">Repeat</keyword>
<evidence type="ECO:0000313" key="4">
    <source>
        <dbReference type="EMBL" id="EUC61979.1"/>
    </source>
</evidence>
<reference evidence="5" key="1">
    <citation type="journal article" date="2014" name="Genome Announc.">
        <title>Draft genome sequence of the plant-pathogenic soil fungus Rhizoctonia solani anastomosis group 3 strain Rhs1AP.</title>
        <authorList>
            <person name="Cubeta M.A."/>
            <person name="Thomas E."/>
            <person name="Dean R.A."/>
            <person name="Jabaji S."/>
            <person name="Neate S.M."/>
            <person name="Tavantzis S."/>
            <person name="Toda T."/>
            <person name="Vilgalys R."/>
            <person name="Bharathan N."/>
            <person name="Fedorova-Abrams N."/>
            <person name="Pakala S.B."/>
            <person name="Pakala S.M."/>
            <person name="Zafar N."/>
            <person name="Joardar V."/>
            <person name="Losada L."/>
            <person name="Nierman W.C."/>
        </authorList>
    </citation>
    <scope>NUCLEOTIDE SEQUENCE [LARGE SCALE GENOMIC DNA]</scope>
    <source>
        <strain evidence="5">AG-3</strain>
    </source>
</reference>
<sequence length="233" mass="24914">MIVHEGHTHVVTSVTYSPDGKSIASGSYDDTIRVWDAQSPYSIGEPLTGHSSLINSVSYSPLGNIIASGSEDRTVRLWDVNTRRQLGAMKGDHTFFSVAFSPDVKLIASGCGGLPSGPSAYSVQLWDVQNMTSAANPFKGHTNAVNSAQFSPDGTRVVSGSWDKTIRVWDVEHGRTVVGPLDGHTNSVLSVAISPDGSQIASCSLDKTIRLWDTRSGITIGNPYEGHTDRVRG</sequence>
<evidence type="ECO:0000256" key="1">
    <source>
        <dbReference type="ARBA" id="ARBA00022574"/>
    </source>
</evidence>
<dbReference type="PANTHER" id="PTHR22847:SF637">
    <property type="entry name" value="WD REPEAT DOMAIN 5B"/>
    <property type="match status" value="1"/>
</dbReference>